<dbReference type="RefSeq" id="WP_154770276.1">
    <property type="nucleotide sequence ID" value="NZ_WLYK01000009.1"/>
</dbReference>
<evidence type="ECO:0008006" key="3">
    <source>
        <dbReference type="Google" id="ProtNLM"/>
    </source>
</evidence>
<evidence type="ECO:0000313" key="1">
    <source>
        <dbReference type="EMBL" id="MTD16259.1"/>
    </source>
</evidence>
<evidence type="ECO:0000313" key="2">
    <source>
        <dbReference type="Proteomes" id="UP000460221"/>
    </source>
</evidence>
<sequence>MITTTGVAVPEDMAAALSADPEALTAFEAMRPAEQREYVDWLAQRDNRDRAQRLTELAGHVRNHRSRPAPED</sequence>
<organism evidence="1 2">
    <name type="scientific">Nakamurella alba</name>
    <dbReference type="NCBI Taxonomy" id="2665158"/>
    <lineage>
        <taxon>Bacteria</taxon>
        <taxon>Bacillati</taxon>
        <taxon>Actinomycetota</taxon>
        <taxon>Actinomycetes</taxon>
        <taxon>Nakamurellales</taxon>
        <taxon>Nakamurellaceae</taxon>
        <taxon>Nakamurella</taxon>
    </lineage>
</organism>
<gene>
    <name evidence="1" type="ORF">GIS00_20170</name>
</gene>
<dbReference type="Pfam" id="PF13376">
    <property type="entry name" value="OmdA"/>
    <property type="match status" value="1"/>
</dbReference>
<accession>A0A7K1FSA8</accession>
<dbReference type="AlphaFoldDB" id="A0A7K1FSA8"/>
<proteinExistence type="predicted"/>
<comment type="caution">
    <text evidence="1">The sequence shown here is derived from an EMBL/GenBank/DDBJ whole genome shotgun (WGS) entry which is preliminary data.</text>
</comment>
<dbReference type="EMBL" id="WLYK01000009">
    <property type="protein sequence ID" value="MTD16259.1"/>
    <property type="molecule type" value="Genomic_DNA"/>
</dbReference>
<name>A0A7K1FSA8_9ACTN</name>
<keyword evidence="2" id="KW-1185">Reference proteome</keyword>
<reference evidence="1 2" key="1">
    <citation type="submission" date="2019-11" db="EMBL/GenBank/DDBJ databases">
        <authorList>
            <person name="Jiang L.-Q."/>
        </authorList>
    </citation>
    <scope>NUCLEOTIDE SEQUENCE [LARGE SCALE GENOMIC DNA]</scope>
    <source>
        <strain evidence="1 2">YIM 132087</strain>
    </source>
</reference>
<dbReference type="Proteomes" id="UP000460221">
    <property type="component" value="Unassembled WGS sequence"/>
</dbReference>
<protein>
    <recommendedName>
        <fullName evidence="3">YdeI/OmpD-associated family protein</fullName>
    </recommendedName>
</protein>